<sequence>MDTTPPSKAVILHSSLAADHVSNSLLSQAVWGPINVYNHTGATSQSTPALLNGPHPNGCVFMRNPSTSTTAIGLTSLAGHPASGSTSQLGFAGSTSPVHHGKPNGTVLAYEKRPCASYIAVPTSEFTLNTGMGSGDCNSSSTNFTPSTSALGPPLKGTFVCGESDLVAVTFAVSCCFPSRQMPLEKKQSGDFPGLINPLPKILWHSFVPKQESRHFHEAFPDISTLCPSVPC</sequence>
<accession>A0A1A6GL47</accession>
<reference evidence="1 2" key="1">
    <citation type="submission" date="2016-06" db="EMBL/GenBank/DDBJ databases">
        <title>The Draft Genome Sequence and Annotation of the Desert Woodrat Neotoma lepida.</title>
        <authorList>
            <person name="Campbell M."/>
            <person name="Oakeson K.F."/>
            <person name="Yandell M."/>
            <person name="Halpert J.R."/>
            <person name="Dearing D."/>
        </authorList>
    </citation>
    <scope>NUCLEOTIDE SEQUENCE [LARGE SCALE GENOMIC DNA]</scope>
    <source>
        <strain evidence="1">417</strain>
        <tissue evidence="1">Liver</tissue>
    </source>
</reference>
<dbReference type="OrthoDB" id="9634407at2759"/>
<evidence type="ECO:0000313" key="2">
    <source>
        <dbReference type="Proteomes" id="UP000092124"/>
    </source>
</evidence>
<protein>
    <submittedName>
        <fullName evidence="1">Uncharacterized protein</fullName>
    </submittedName>
</protein>
<dbReference type="Proteomes" id="UP000092124">
    <property type="component" value="Unassembled WGS sequence"/>
</dbReference>
<keyword evidence="2" id="KW-1185">Reference proteome</keyword>
<evidence type="ECO:0000313" key="1">
    <source>
        <dbReference type="EMBL" id="OBS66057.1"/>
    </source>
</evidence>
<gene>
    <name evidence="1" type="ORF">A6R68_05401</name>
</gene>
<dbReference type="AlphaFoldDB" id="A0A1A6GL47"/>
<feature type="non-terminal residue" evidence="1">
    <location>
        <position position="232"/>
    </location>
</feature>
<comment type="caution">
    <text evidence="1">The sequence shown here is derived from an EMBL/GenBank/DDBJ whole genome shotgun (WGS) entry which is preliminary data.</text>
</comment>
<dbReference type="EMBL" id="LZPO01087589">
    <property type="protein sequence ID" value="OBS66057.1"/>
    <property type="molecule type" value="Genomic_DNA"/>
</dbReference>
<name>A0A1A6GL47_NEOLE</name>
<proteinExistence type="predicted"/>
<organism evidence="1 2">
    <name type="scientific">Neotoma lepida</name>
    <name type="common">Desert woodrat</name>
    <dbReference type="NCBI Taxonomy" id="56216"/>
    <lineage>
        <taxon>Eukaryota</taxon>
        <taxon>Metazoa</taxon>
        <taxon>Chordata</taxon>
        <taxon>Craniata</taxon>
        <taxon>Vertebrata</taxon>
        <taxon>Euteleostomi</taxon>
        <taxon>Mammalia</taxon>
        <taxon>Eutheria</taxon>
        <taxon>Euarchontoglires</taxon>
        <taxon>Glires</taxon>
        <taxon>Rodentia</taxon>
        <taxon>Myomorpha</taxon>
        <taxon>Muroidea</taxon>
        <taxon>Cricetidae</taxon>
        <taxon>Neotominae</taxon>
        <taxon>Neotoma</taxon>
    </lineage>
</organism>